<comment type="caution">
    <text evidence="2">The sequence shown here is derived from an EMBL/GenBank/DDBJ whole genome shotgun (WGS) entry which is preliminary data.</text>
</comment>
<organism evidence="2 3">
    <name type="scientific">Pleurodeles waltl</name>
    <name type="common">Iberian ribbed newt</name>
    <dbReference type="NCBI Taxonomy" id="8319"/>
    <lineage>
        <taxon>Eukaryota</taxon>
        <taxon>Metazoa</taxon>
        <taxon>Chordata</taxon>
        <taxon>Craniata</taxon>
        <taxon>Vertebrata</taxon>
        <taxon>Euteleostomi</taxon>
        <taxon>Amphibia</taxon>
        <taxon>Batrachia</taxon>
        <taxon>Caudata</taxon>
        <taxon>Salamandroidea</taxon>
        <taxon>Salamandridae</taxon>
        <taxon>Pleurodelinae</taxon>
        <taxon>Pleurodeles</taxon>
    </lineage>
</organism>
<keyword evidence="3" id="KW-1185">Reference proteome</keyword>
<evidence type="ECO:0000313" key="3">
    <source>
        <dbReference type="Proteomes" id="UP001066276"/>
    </source>
</evidence>
<evidence type="ECO:0000256" key="1">
    <source>
        <dbReference type="SAM" id="MobiDB-lite"/>
    </source>
</evidence>
<dbReference type="Proteomes" id="UP001066276">
    <property type="component" value="Chromosome 2_2"/>
</dbReference>
<accession>A0AAV7UTX7</accession>
<dbReference type="EMBL" id="JANPWB010000004">
    <property type="protein sequence ID" value="KAJ1192545.1"/>
    <property type="molecule type" value="Genomic_DNA"/>
</dbReference>
<feature type="compositionally biased region" description="Low complexity" evidence="1">
    <location>
        <begin position="41"/>
        <end position="53"/>
    </location>
</feature>
<reference evidence="2" key="1">
    <citation type="journal article" date="2022" name="bioRxiv">
        <title>Sequencing and chromosome-scale assembly of the giantPleurodeles waltlgenome.</title>
        <authorList>
            <person name="Brown T."/>
            <person name="Elewa A."/>
            <person name="Iarovenko S."/>
            <person name="Subramanian E."/>
            <person name="Araus A.J."/>
            <person name="Petzold A."/>
            <person name="Susuki M."/>
            <person name="Suzuki K.-i.T."/>
            <person name="Hayashi T."/>
            <person name="Toyoda A."/>
            <person name="Oliveira C."/>
            <person name="Osipova E."/>
            <person name="Leigh N.D."/>
            <person name="Simon A."/>
            <person name="Yun M.H."/>
        </authorList>
    </citation>
    <scope>NUCLEOTIDE SEQUENCE</scope>
    <source>
        <strain evidence="2">20211129_DDA</strain>
        <tissue evidence="2">Liver</tissue>
    </source>
</reference>
<name>A0AAV7UTX7_PLEWA</name>
<dbReference type="AlphaFoldDB" id="A0AAV7UTX7"/>
<sequence length="80" mass="8960">MPRRRTPGAAASCRSRCRCSGHLTARRRWRWRGAMREQGARTRGGVVVTGPPTSELSSGLPEMPDARCCSWCRSQELDQD</sequence>
<protein>
    <submittedName>
        <fullName evidence="2">Uncharacterized protein</fullName>
    </submittedName>
</protein>
<evidence type="ECO:0000313" key="2">
    <source>
        <dbReference type="EMBL" id="KAJ1192545.1"/>
    </source>
</evidence>
<proteinExistence type="predicted"/>
<feature type="region of interest" description="Disordered" evidence="1">
    <location>
        <begin position="33"/>
        <end position="61"/>
    </location>
</feature>
<gene>
    <name evidence="2" type="ORF">NDU88_001852</name>
</gene>